<dbReference type="Pfam" id="PF02146">
    <property type="entry name" value="SIR2"/>
    <property type="match status" value="1"/>
</dbReference>
<keyword evidence="5 7" id="KW-0862">Zinc</keyword>
<dbReference type="PIRSF" id="PIRSF037938">
    <property type="entry name" value="SIR2_euk"/>
    <property type="match status" value="1"/>
</dbReference>
<keyword evidence="6 7" id="KW-0520">NAD</keyword>
<dbReference type="InterPro" id="IPR026591">
    <property type="entry name" value="Sirtuin_cat_small_dom_sf"/>
</dbReference>
<comment type="catalytic activity">
    <reaction evidence="7">
        <text>N(6)-acetyl-L-lysyl-[protein] + NAD(+) + H2O = 2''-O-acetyl-ADP-D-ribose + nicotinamide + L-lysyl-[protein]</text>
        <dbReference type="Rhea" id="RHEA:43636"/>
        <dbReference type="Rhea" id="RHEA-COMP:9752"/>
        <dbReference type="Rhea" id="RHEA-COMP:10731"/>
        <dbReference type="ChEBI" id="CHEBI:15377"/>
        <dbReference type="ChEBI" id="CHEBI:17154"/>
        <dbReference type="ChEBI" id="CHEBI:29969"/>
        <dbReference type="ChEBI" id="CHEBI:57540"/>
        <dbReference type="ChEBI" id="CHEBI:61930"/>
        <dbReference type="ChEBI" id="CHEBI:83767"/>
        <dbReference type="EC" id="2.3.1.286"/>
    </reaction>
</comment>
<reference evidence="11 12" key="1">
    <citation type="journal article" date="2020" name="Fungal Divers.">
        <title>Resolving the Mortierellaceae phylogeny through synthesis of multi-gene phylogenetics and phylogenomics.</title>
        <authorList>
            <person name="Vandepol N."/>
            <person name="Liber J."/>
            <person name="Desiro A."/>
            <person name="Na H."/>
            <person name="Kennedy M."/>
            <person name="Barry K."/>
            <person name="Grigoriev I.V."/>
            <person name="Miller A.N."/>
            <person name="O'Donnell K."/>
            <person name="Stajich J.E."/>
            <person name="Bonito G."/>
        </authorList>
    </citation>
    <scope>NUCLEOTIDE SEQUENCE [LARGE SCALE GENOMIC DNA]</scope>
    <source>
        <strain evidence="11 12">AD045</strain>
    </source>
</reference>
<dbReference type="InterPro" id="IPR003000">
    <property type="entry name" value="Sirtuin"/>
</dbReference>
<dbReference type="CDD" id="cd01408">
    <property type="entry name" value="SIRT1"/>
    <property type="match status" value="1"/>
</dbReference>
<keyword evidence="4 7" id="KW-0479">Metal-binding</keyword>
<evidence type="ECO:0000256" key="7">
    <source>
        <dbReference type="PIRNR" id="PIRNR037938"/>
    </source>
</evidence>
<comment type="caution">
    <text evidence="11">The sequence shown here is derived from an EMBL/GenBank/DDBJ whole genome shotgun (WGS) entry which is preliminary data.</text>
</comment>
<accession>A0ABQ7KC52</accession>
<dbReference type="InterPro" id="IPR026590">
    <property type="entry name" value="Ssirtuin_cat_dom"/>
</dbReference>
<feature type="binding site" evidence="8">
    <location>
        <position position="188"/>
    </location>
    <ligand>
        <name>Zn(2+)</name>
        <dbReference type="ChEBI" id="CHEBI:29105"/>
    </ligand>
</feature>
<evidence type="ECO:0000256" key="3">
    <source>
        <dbReference type="ARBA" id="ARBA00022679"/>
    </source>
</evidence>
<evidence type="ECO:0000256" key="2">
    <source>
        <dbReference type="ARBA" id="ARBA00006924"/>
    </source>
</evidence>
<feature type="region of interest" description="Disordered" evidence="9">
    <location>
        <begin position="323"/>
        <end position="430"/>
    </location>
</feature>
<feature type="domain" description="Deacetylase sirtuin-type" evidence="10">
    <location>
        <begin position="23"/>
        <end position="296"/>
    </location>
</feature>
<evidence type="ECO:0000256" key="8">
    <source>
        <dbReference type="PROSITE-ProRule" id="PRU00236"/>
    </source>
</evidence>
<feature type="binding site" evidence="8">
    <location>
        <position position="185"/>
    </location>
    <ligand>
        <name>Zn(2+)</name>
        <dbReference type="ChEBI" id="CHEBI:29105"/>
    </ligand>
</feature>
<dbReference type="EMBL" id="JAAAIM010000088">
    <property type="protein sequence ID" value="KAG0295317.1"/>
    <property type="molecule type" value="Genomic_DNA"/>
</dbReference>
<evidence type="ECO:0000256" key="9">
    <source>
        <dbReference type="SAM" id="MobiDB-lite"/>
    </source>
</evidence>
<feature type="region of interest" description="Disordered" evidence="9">
    <location>
        <begin position="1"/>
        <end position="20"/>
    </location>
</feature>
<keyword evidence="3 7" id="KW-0808">Transferase</keyword>
<evidence type="ECO:0000256" key="5">
    <source>
        <dbReference type="ARBA" id="ARBA00022833"/>
    </source>
</evidence>
<evidence type="ECO:0000259" key="10">
    <source>
        <dbReference type="PROSITE" id="PS50305"/>
    </source>
</evidence>
<comment type="cofactor">
    <cofactor evidence="1 7">
        <name>Zn(2+)</name>
        <dbReference type="ChEBI" id="CHEBI:29105"/>
    </cofactor>
</comment>
<feature type="binding site" evidence="8">
    <location>
        <position position="161"/>
    </location>
    <ligand>
        <name>Zn(2+)</name>
        <dbReference type="ChEBI" id="CHEBI:29105"/>
    </ligand>
</feature>
<dbReference type="EC" id="2.3.1.286" evidence="7"/>
<organism evidence="11 12">
    <name type="scientific">Linnemannia gamsii</name>
    <dbReference type="NCBI Taxonomy" id="64522"/>
    <lineage>
        <taxon>Eukaryota</taxon>
        <taxon>Fungi</taxon>
        <taxon>Fungi incertae sedis</taxon>
        <taxon>Mucoromycota</taxon>
        <taxon>Mortierellomycotina</taxon>
        <taxon>Mortierellomycetes</taxon>
        <taxon>Mortierellales</taxon>
        <taxon>Mortierellaceae</taxon>
        <taxon>Linnemannia</taxon>
    </lineage>
</organism>
<keyword evidence="12" id="KW-1185">Reference proteome</keyword>
<protein>
    <recommendedName>
        <fullName evidence="7">NAD-dependent protein deacetylase</fullName>
        <ecNumber evidence="7">2.3.1.286</ecNumber>
    </recommendedName>
</protein>
<dbReference type="Gene3D" id="3.30.1600.10">
    <property type="entry name" value="SIR2/SIRT2 'Small Domain"/>
    <property type="match status" value="1"/>
</dbReference>
<evidence type="ECO:0000313" key="12">
    <source>
        <dbReference type="Proteomes" id="UP001194696"/>
    </source>
</evidence>
<sequence>MAAPRVVNARPTRSKGDSAPRTRILKDNTIESVAEFINNGSAKNIIVMSGAGISTAAGIKDFRSPGTGLYDDLERFNLPYPEAVFDISFFKDNPDPFYRLAKELLPGRYRPTFTHYLLPLLAKKDLLLRSYTQNIDMLERLTGLDEDLLVEAHGSFATSECIKCSELCDNSYVRKHILKGEIPHCKECKGLVKPTITFFGEQLPDRFGDLAQVDFKKCDLLIVLGTSLQVEPFNSLITRVPASCPRLLINREKAGEDMHLGFDFDDKWKYPIQRDAVFLGNCDEGVRQLAKLCGWEGELQAMFEAGNIEMALAEELEALTLAKESEEEQKEIEERAKAEKENKSKDEGKGKAHEKENIENMLKDTHEDHHVPKNLDLQQEAESKSGTNNVPAGTDADAKDDVDAITDRLQATEISSSKKDSAATKGNKSS</sequence>
<comment type="similarity">
    <text evidence="2 7">Belongs to the sirtuin family. Class I subfamily.</text>
</comment>
<evidence type="ECO:0000313" key="11">
    <source>
        <dbReference type="EMBL" id="KAG0295317.1"/>
    </source>
</evidence>
<name>A0ABQ7KC52_9FUNG</name>
<dbReference type="PANTHER" id="PTHR11085">
    <property type="entry name" value="NAD-DEPENDENT PROTEIN DEACYLASE SIRTUIN-5, MITOCHONDRIAL-RELATED"/>
    <property type="match status" value="1"/>
</dbReference>
<feature type="binding site" evidence="8">
    <location>
        <position position="168"/>
    </location>
    <ligand>
        <name>Zn(2+)</name>
        <dbReference type="ChEBI" id="CHEBI:29105"/>
    </ligand>
</feature>
<proteinExistence type="inferred from homology"/>
<dbReference type="InterPro" id="IPR017328">
    <property type="entry name" value="Sirtuin_class_I"/>
</dbReference>
<feature type="compositionally biased region" description="Basic and acidic residues" evidence="9">
    <location>
        <begin position="396"/>
        <end position="406"/>
    </location>
</feature>
<dbReference type="Gene3D" id="3.40.50.1220">
    <property type="entry name" value="TPP-binding domain"/>
    <property type="match status" value="1"/>
</dbReference>
<feature type="active site" description="Proton acceptor" evidence="8">
    <location>
        <position position="153"/>
    </location>
</feature>
<dbReference type="InterPro" id="IPR050134">
    <property type="entry name" value="NAD-dep_sirtuin_deacylases"/>
</dbReference>
<dbReference type="SUPFAM" id="SSF52467">
    <property type="entry name" value="DHS-like NAD/FAD-binding domain"/>
    <property type="match status" value="1"/>
</dbReference>
<dbReference type="PANTHER" id="PTHR11085:SF6">
    <property type="entry name" value="NAD-DEPENDENT PROTEIN DEACETYLASE SIRTUIN-2"/>
    <property type="match status" value="1"/>
</dbReference>
<dbReference type="PROSITE" id="PS50305">
    <property type="entry name" value="SIRTUIN"/>
    <property type="match status" value="1"/>
</dbReference>
<evidence type="ECO:0000256" key="4">
    <source>
        <dbReference type="ARBA" id="ARBA00022723"/>
    </source>
</evidence>
<evidence type="ECO:0000256" key="1">
    <source>
        <dbReference type="ARBA" id="ARBA00001947"/>
    </source>
</evidence>
<dbReference type="InterPro" id="IPR029035">
    <property type="entry name" value="DHS-like_NAD/FAD-binding_dom"/>
</dbReference>
<feature type="compositionally biased region" description="Basic and acidic residues" evidence="9">
    <location>
        <begin position="332"/>
        <end position="373"/>
    </location>
</feature>
<gene>
    <name evidence="11" type="primary">SIRT2_2</name>
    <name evidence="11" type="ORF">BGZ96_011989</name>
</gene>
<evidence type="ECO:0000256" key="6">
    <source>
        <dbReference type="ARBA" id="ARBA00023027"/>
    </source>
</evidence>
<dbReference type="Proteomes" id="UP001194696">
    <property type="component" value="Unassembled WGS sequence"/>
</dbReference>